<dbReference type="GO" id="GO:0051537">
    <property type="term" value="F:2 iron, 2 sulfur cluster binding"/>
    <property type="evidence" value="ECO:0007669"/>
    <property type="project" value="UniProtKB-KW"/>
</dbReference>
<evidence type="ECO:0000313" key="12">
    <source>
        <dbReference type="EMBL" id="RJG13405.1"/>
    </source>
</evidence>
<dbReference type="PANTHER" id="PTHR47354:SF8">
    <property type="entry name" value="1,2-PHENYLACETYL-COA EPOXIDASE, SUBUNIT E"/>
    <property type="match status" value="1"/>
</dbReference>
<dbReference type="InterPro" id="IPR050415">
    <property type="entry name" value="MRET"/>
</dbReference>
<dbReference type="PROSITE" id="PS51085">
    <property type="entry name" value="2FE2S_FER_2"/>
    <property type="match status" value="1"/>
</dbReference>
<feature type="domain" description="FAD-binding FR-type" evidence="11">
    <location>
        <begin position="16"/>
        <end position="121"/>
    </location>
</feature>
<comment type="cofactor">
    <cofactor evidence="1">
        <name>FAD</name>
        <dbReference type="ChEBI" id="CHEBI:57692"/>
    </cofactor>
</comment>
<dbReference type="CDD" id="cd06214">
    <property type="entry name" value="PA_degradation_oxidoreductase_like"/>
    <property type="match status" value="1"/>
</dbReference>
<keyword evidence="2" id="KW-0285">Flavoprotein</keyword>
<dbReference type="GO" id="GO:0046872">
    <property type="term" value="F:metal ion binding"/>
    <property type="evidence" value="ECO:0007669"/>
    <property type="project" value="UniProtKB-KW"/>
</dbReference>
<dbReference type="InterPro" id="IPR017938">
    <property type="entry name" value="Riboflavin_synthase-like_b-brl"/>
</dbReference>
<dbReference type="EMBL" id="QYUR01000002">
    <property type="protein sequence ID" value="RJG13405.1"/>
    <property type="molecule type" value="Genomic_DNA"/>
</dbReference>
<evidence type="ECO:0000256" key="9">
    <source>
        <dbReference type="ARBA" id="ARBA00034078"/>
    </source>
</evidence>
<evidence type="ECO:0000256" key="6">
    <source>
        <dbReference type="ARBA" id="ARBA00023002"/>
    </source>
</evidence>
<evidence type="ECO:0000259" key="10">
    <source>
        <dbReference type="PROSITE" id="PS51085"/>
    </source>
</evidence>
<keyword evidence="7" id="KW-0408">Iron</keyword>
<evidence type="ECO:0000256" key="2">
    <source>
        <dbReference type="ARBA" id="ARBA00022630"/>
    </source>
</evidence>
<evidence type="ECO:0000259" key="11">
    <source>
        <dbReference type="PROSITE" id="PS51384"/>
    </source>
</evidence>
<organism evidence="12 13">
    <name type="scientific">Pseudomonas cavernicola</name>
    <dbReference type="NCBI Taxonomy" id="2320866"/>
    <lineage>
        <taxon>Bacteria</taxon>
        <taxon>Pseudomonadati</taxon>
        <taxon>Pseudomonadota</taxon>
        <taxon>Gammaproteobacteria</taxon>
        <taxon>Pseudomonadales</taxon>
        <taxon>Pseudomonadaceae</taxon>
        <taxon>Pseudomonas</taxon>
    </lineage>
</organism>
<dbReference type="InterPro" id="IPR001709">
    <property type="entry name" value="Flavoprot_Pyr_Nucl_cyt_Rdtase"/>
</dbReference>
<dbReference type="InterPro" id="IPR039261">
    <property type="entry name" value="FNR_nucleotide-bd"/>
</dbReference>
<evidence type="ECO:0000256" key="4">
    <source>
        <dbReference type="ARBA" id="ARBA00022723"/>
    </source>
</evidence>
<dbReference type="Gene3D" id="3.10.20.30">
    <property type="match status" value="1"/>
</dbReference>
<keyword evidence="8" id="KW-0411">Iron-sulfur</keyword>
<evidence type="ECO:0000313" key="13">
    <source>
        <dbReference type="Proteomes" id="UP000284021"/>
    </source>
</evidence>
<dbReference type="InterPro" id="IPR036010">
    <property type="entry name" value="2Fe-2S_ferredoxin-like_sf"/>
</dbReference>
<evidence type="ECO:0000256" key="1">
    <source>
        <dbReference type="ARBA" id="ARBA00001974"/>
    </source>
</evidence>
<dbReference type="PROSITE" id="PS51384">
    <property type="entry name" value="FAD_FR"/>
    <property type="match status" value="1"/>
</dbReference>
<dbReference type="SUPFAM" id="SSF52343">
    <property type="entry name" value="Ferredoxin reductase-like, C-terminal NADP-linked domain"/>
    <property type="match status" value="1"/>
</dbReference>
<proteinExistence type="predicted"/>
<dbReference type="PRINTS" id="PR00406">
    <property type="entry name" value="CYTB5RDTASE"/>
</dbReference>
<dbReference type="InterPro" id="IPR001041">
    <property type="entry name" value="2Fe-2S_ferredoxin-type"/>
</dbReference>
<dbReference type="InterPro" id="IPR006058">
    <property type="entry name" value="2Fe2S_fd_BS"/>
</dbReference>
<reference evidence="12 13" key="1">
    <citation type="submission" date="2018-09" db="EMBL/GenBank/DDBJ databases">
        <authorList>
            <person name="Zhu H."/>
        </authorList>
    </citation>
    <scope>NUCLEOTIDE SEQUENCE [LARGE SCALE GENOMIC DNA]</scope>
    <source>
        <strain evidence="12 13">K1S02-6</strain>
    </source>
</reference>
<keyword evidence="5" id="KW-0274">FAD</keyword>
<evidence type="ECO:0000256" key="7">
    <source>
        <dbReference type="ARBA" id="ARBA00023004"/>
    </source>
</evidence>
<comment type="caution">
    <text evidence="12">The sequence shown here is derived from an EMBL/GenBank/DDBJ whole genome shotgun (WGS) entry which is preliminary data.</text>
</comment>
<dbReference type="InterPro" id="IPR001433">
    <property type="entry name" value="OxRdtase_FAD/NAD-bd"/>
</dbReference>
<keyword evidence="6" id="KW-0560">Oxidoreductase</keyword>
<dbReference type="AlphaFoldDB" id="A0A418XLS8"/>
<keyword evidence="13" id="KW-1185">Reference proteome</keyword>
<dbReference type="InterPro" id="IPR008333">
    <property type="entry name" value="Cbr1-like_FAD-bd_dom"/>
</dbReference>
<dbReference type="SUPFAM" id="SSF63380">
    <property type="entry name" value="Riboflavin synthase domain-like"/>
    <property type="match status" value="1"/>
</dbReference>
<evidence type="ECO:0000256" key="3">
    <source>
        <dbReference type="ARBA" id="ARBA00022714"/>
    </source>
</evidence>
<dbReference type="InterPro" id="IPR012675">
    <property type="entry name" value="Beta-grasp_dom_sf"/>
</dbReference>
<dbReference type="SUPFAM" id="SSF54292">
    <property type="entry name" value="2Fe-2S ferredoxin-like"/>
    <property type="match status" value="1"/>
</dbReference>
<feature type="domain" description="2Fe-2S ferredoxin-type" evidence="10">
    <location>
        <begin position="275"/>
        <end position="364"/>
    </location>
</feature>
<dbReference type="CDD" id="cd00207">
    <property type="entry name" value="fer2"/>
    <property type="match status" value="1"/>
</dbReference>
<accession>A0A418XLS8</accession>
<dbReference type="Gene3D" id="2.40.30.10">
    <property type="entry name" value="Translation factors"/>
    <property type="match status" value="1"/>
</dbReference>
<name>A0A418XLS8_9PSED</name>
<dbReference type="OrthoDB" id="9796486at2"/>
<dbReference type="PRINTS" id="PR00371">
    <property type="entry name" value="FPNCR"/>
</dbReference>
<dbReference type="RefSeq" id="WP_119953860.1">
    <property type="nucleotide sequence ID" value="NZ_QYUR01000002.1"/>
</dbReference>
<dbReference type="GO" id="GO:0050660">
    <property type="term" value="F:flavin adenine dinucleotide binding"/>
    <property type="evidence" value="ECO:0007669"/>
    <property type="project" value="TreeGrafter"/>
</dbReference>
<sequence length="364" mass="39789">MGTQQLNLTPAGQAPLGVYRLEVAEVIDETADARSLVLRVPAELSERFHYKPGQFLSFRVPYEGKLLTRCYSMASSPDCDALPKVTVKRVEGGRVSNWMNQRVQAGDWLEVLPPAGHFCLNQSHQTASDSDIVLFGGGSGITPVFSILKSALRTSQRRIKLIYANRDESSVIFRDELRQLAKANGERLEVIHVLDSLQGYLTTEEVRHLVRGHAGAEFFICGPGPFMDTVERALLGLGEAPARIHVERFVSPPDPDELLAQEVEARAAAAGSACEVLAVELDGQLHEITCRPGDTLLQSCKVAGLDVPSSCEEGFCGACMCRVQEGETLLARNDVLSTQELAEGWTLACQSRPTSARVRLKFPD</sequence>
<dbReference type="Gene3D" id="3.40.50.80">
    <property type="entry name" value="Nucleotide-binding domain of ferredoxin-NADP reductase (FNR) module"/>
    <property type="match status" value="1"/>
</dbReference>
<dbReference type="Pfam" id="PF00970">
    <property type="entry name" value="FAD_binding_6"/>
    <property type="match status" value="1"/>
</dbReference>
<dbReference type="Proteomes" id="UP000284021">
    <property type="component" value="Unassembled WGS sequence"/>
</dbReference>
<evidence type="ECO:0000256" key="5">
    <source>
        <dbReference type="ARBA" id="ARBA00022827"/>
    </source>
</evidence>
<dbReference type="PANTHER" id="PTHR47354">
    <property type="entry name" value="NADH OXIDOREDUCTASE HCR"/>
    <property type="match status" value="1"/>
</dbReference>
<dbReference type="GO" id="GO:0016491">
    <property type="term" value="F:oxidoreductase activity"/>
    <property type="evidence" value="ECO:0007669"/>
    <property type="project" value="UniProtKB-KW"/>
</dbReference>
<keyword evidence="4" id="KW-0479">Metal-binding</keyword>
<gene>
    <name evidence="12" type="ORF">D3879_09180</name>
</gene>
<dbReference type="PROSITE" id="PS00197">
    <property type="entry name" value="2FE2S_FER_1"/>
    <property type="match status" value="1"/>
</dbReference>
<dbReference type="Pfam" id="PF00111">
    <property type="entry name" value="Fer2"/>
    <property type="match status" value="1"/>
</dbReference>
<dbReference type="Pfam" id="PF00175">
    <property type="entry name" value="NAD_binding_1"/>
    <property type="match status" value="1"/>
</dbReference>
<protein>
    <submittedName>
        <fullName evidence="12">3-ketosteroid-9-alpha-hydroxylase</fullName>
    </submittedName>
</protein>
<evidence type="ECO:0000256" key="8">
    <source>
        <dbReference type="ARBA" id="ARBA00023014"/>
    </source>
</evidence>
<comment type="cofactor">
    <cofactor evidence="9">
        <name>[2Fe-2S] cluster</name>
        <dbReference type="ChEBI" id="CHEBI:190135"/>
    </cofactor>
</comment>
<dbReference type="InterPro" id="IPR017927">
    <property type="entry name" value="FAD-bd_FR_type"/>
</dbReference>
<keyword evidence="3" id="KW-0001">2Fe-2S</keyword>